<evidence type="ECO:0000259" key="3">
    <source>
        <dbReference type="Pfam" id="PF23598"/>
    </source>
</evidence>
<evidence type="ECO:0000256" key="1">
    <source>
        <dbReference type="ARBA" id="ARBA00022737"/>
    </source>
</evidence>
<organism evidence="4">
    <name type="scientific">Eucalyptus grandis</name>
    <name type="common">Flooded gum</name>
    <dbReference type="NCBI Taxonomy" id="71139"/>
    <lineage>
        <taxon>Eukaryota</taxon>
        <taxon>Viridiplantae</taxon>
        <taxon>Streptophyta</taxon>
        <taxon>Embryophyta</taxon>
        <taxon>Tracheophyta</taxon>
        <taxon>Spermatophyta</taxon>
        <taxon>Magnoliopsida</taxon>
        <taxon>eudicotyledons</taxon>
        <taxon>Gunneridae</taxon>
        <taxon>Pentapetalae</taxon>
        <taxon>rosids</taxon>
        <taxon>malvids</taxon>
        <taxon>Myrtales</taxon>
        <taxon>Myrtaceae</taxon>
        <taxon>Myrtoideae</taxon>
        <taxon>Eucalypteae</taxon>
        <taxon>Eucalyptus</taxon>
    </lineage>
</organism>
<dbReference type="InterPro" id="IPR055414">
    <property type="entry name" value="LRR_R13L4/SHOC2-like"/>
</dbReference>
<keyword evidence="2" id="KW-0611">Plant defense</keyword>
<dbReference type="SUPFAM" id="SSF52058">
    <property type="entry name" value="L domain-like"/>
    <property type="match status" value="1"/>
</dbReference>
<name>A0A059ADY9_EUCGR</name>
<dbReference type="Gramene" id="KCW51861">
    <property type="protein sequence ID" value="KCW51861"/>
    <property type="gene ID" value="EUGRSUZ_J01315"/>
</dbReference>
<accession>A0A059ADY9</accession>
<evidence type="ECO:0000313" key="4">
    <source>
        <dbReference type="EMBL" id="KCW51861.1"/>
    </source>
</evidence>
<dbReference type="AlphaFoldDB" id="A0A059ADY9"/>
<dbReference type="PANTHER" id="PTHR36766:SF64">
    <property type="entry name" value="OS12G0206100 PROTEIN"/>
    <property type="match status" value="1"/>
</dbReference>
<gene>
    <name evidence="4" type="ORF">EUGRSUZ_J01315</name>
</gene>
<dbReference type="GO" id="GO:0006952">
    <property type="term" value="P:defense response"/>
    <property type="evidence" value="ECO:0007669"/>
    <property type="project" value="UniProtKB-KW"/>
</dbReference>
<dbReference type="PANTHER" id="PTHR36766">
    <property type="entry name" value="PLANT BROAD-SPECTRUM MILDEW RESISTANCE PROTEIN RPW8"/>
    <property type="match status" value="1"/>
</dbReference>
<proteinExistence type="predicted"/>
<dbReference type="EMBL" id="KK198762">
    <property type="protein sequence ID" value="KCW51861.1"/>
    <property type="molecule type" value="Genomic_DNA"/>
</dbReference>
<sequence length="435" mass="50091">MKIVRINKCDSSEEVENRKIATLREKLQNRISNFSKLTAFSRMKLVILDLSWSKITNDWEGWNHLKVAKNLRVLRLHRTHLRKLPSALGMLEKLEEIDAENCRNLEEIPSEIGRLPLLRILRLSDMIISKVPKLPESLTNLYITTRSVMRLLDISNLLILRVLELGLMYGALFHAAPSLHWIGGLRKLESLMLCCHSLATLPSDFNLLSKLRKLELLVDKLECLPKLPQNLSHLHLSYLEKLSKLEVNNCEQLIEIQGLARLENLKWLHFDHLPFLVKLLLDLTNLKKLTGMWILNCPKLVEVGGQLESLEILYIMSCESLEKLPDPLSFKKIEQVLISSCWKLKEIRGLEDSGHLKYLNLRNLPSLVKLPDLTNCKKLELLNLVNCLGLVEIQDRLESLERLSIYHCGSLQKLSDSSSFKNLASFYIGESEKFE</sequence>
<dbReference type="Pfam" id="PF23598">
    <property type="entry name" value="LRR_14"/>
    <property type="match status" value="1"/>
</dbReference>
<keyword evidence="1" id="KW-0677">Repeat</keyword>
<protein>
    <recommendedName>
        <fullName evidence="3">Disease resistance R13L4/SHOC-2-like LRR domain-containing protein</fullName>
    </recommendedName>
</protein>
<reference evidence="4" key="1">
    <citation type="submission" date="2013-07" db="EMBL/GenBank/DDBJ databases">
        <title>The genome of Eucalyptus grandis.</title>
        <authorList>
            <person name="Schmutz J."/>
            <person name="Hayes R."/>
            <person name="Myburg A."/>
            <person name="Tuskan G."/>
            <person name="Grattapaglia D."/>
            <person name="Rokhsar D.S."/>
        </authorList>
    </citation>
    <scope>NUCLEOTIDE SEQUENCE</scope>
    <source>
        <tissue evidence="4">Leaf extractions</tissue>
    </source>
</reference>
<dbReference type="InParanoid" id="A0A059ADY9"/>
<evidence type="ECO:0000256" key="2">
    <source>
        <dbReference type="ARBA" id="ARBA00022821"/>
    </source>
</evidence>
<dbReference type="Gene3D" id="3.80.10.10">
    <property type="entry name" value="Ribonuclease Inhibitor"/>
    <property type="match status" value="3"/>
</dbReference>
<feature type="domain" description="Disease resistance R13L4/SHOC-2-like LRR" evidence="3">
    <location>
        <begin position="45"/>
        <end position="270"/>
    </location>
</feature>
<dbReference type="InterPro" id="IPR032675">
    <property type="entry name" value="LRR_dom_sf"/>
</dbReference>